<comment type="caution">
    <text evidence="5">The sequence shown here is derived from an EMBL/GenBank/DDBJ whole genome shotgun (WGS) entry which is preliminary data.</text>
</comment>
<protein>
    <submittedName>
        <fullName evidence="5">Winged helix-turn-helix transcriptional regulator</fullName>
    </submittedName>
</protein>
<dbReference type="CDD" id="cd00090">
    <property type="entry name" value="HTH_ARSR"/>
    <property type="match status" value="1"/>
</dbReference>
<proteinExistence type="predicted"/>
<accession>A0A8J6TQ48</accession>
<dbReference type="InterPro" id="IPR036390">
    <property type="entry name" value="WH_DNA-bd_sf"/>
</dbReference>
<dbReference type="PRINTS" id="PR00778">
    <property type="entry name" value="HTHARSR"/>
</dbReference>
<dbReference type="PANTHER" id="PTHR43132:SF2">
    <property type="entry name" value="ARSENICAL RESISTANCE OPERON REPRESSOR ARSR-RELATED"/>
    <property type="match status" value="1"/>
</dbReference>
<dbReference type="PROSITE" id="PS50987">
    <property type="entry name" value="HTH_ARSR_2"/>
    <property type="match status" value="1"/>
</dbReference>
<evidence type="ECO:0000313" key="5">
    <source>
        <dbReference type="EMBL" id="MBC8519466.1"/>
    </source>
</evidence>
<name>A0A8J6TQ48_9GAMM</name>
<dbReference type="Proteomes" id="UP000654401">
    <property type="component" value="Unassembled WGS sequence"/>
</dbReference>
<dbReference type="NCBIfam" id="NF033788">
    <property type="entry name" value="HTH_metalloreg"/>
    <property type="match status" value="1"/>
</dbReference>
<organism evidence="5 6">
    <name type="scientific">Candidatus Thiopontia autotrophica</name>
    <dbReference type="NCBI Taxonomy" id="2841688"/>
    <lineage>
        <taxon>Bacteria</taxon>
        <taxon>Pseudomonadati</taxon>
        <taxon>Pseudomonadota</taxon>
        <taxon>Gammaproteobacteria</taxon>
        <taxon>Candidatus Thiopontia</taxon>
    </lineage>
</organism>
<feature type="domain" description="HTH arsR-type" evidence="4">
    <location>
        <begin position="9"/>
        <end position="103"/>
    </location>
</feature>
<keyword evidence="2" id="KW-0238">DNA-binding</keyword>
<dbReference type="InterPro" id="IPR001845">
    <property type="entry name" value="HTH_ArsR_DNA-bd_dom"/>
</dbReference>
<evidence type="ECO:0000259" key="4">
    <source>
        <dbReference type="PROSITE" id="PS50987"/>
    </source>
</evidence>
<dbReference type="Gene3D" id="1.10.10.10">
    <property type="entry name" value="Winged helix-like DNA-binding domain superfamily/Winged helix DNA-binding domain"/>
    <property type="match status" value="1"/>
</dbReference>
<evidence type="ECO:0000256" key="3">
    <source>
        <dbReference type="ARBA" id="ARBA00023163"/>
    </source>
</evidence>
<keyword evidence="3" id="KW-0804">Transcription</keyword>
<keyword evidence="1" id="KW-0805">Transcription regulation</keyword>
<evidence type="ECO:0000313" key="6">
    <source>
        <dbReference type="Proteomes" id="UP000654401"/>
    </source>
</evidence>
<dbReference type="PANTHER" id="PTHR43132">
    <property type="entry name" value="ARSENICAL RESISTANCE OPERON REPRESSOR ARSR-RELATED"/>
    <property type="match status" value="1"/>
</dbReference>
<dbReference type="InterPro" id="IPR051011">
    <property type="entry name" value="Metal_resp_trans_reg"/>
</dbReference>
<dbReference type="AlphaFoldDB" id="A0A8J6TQ48"/>
<dbReference type="GO" id="GO:0003700">
    <property type="term" value="F:DNA-binding transcription factor activity"/>
    <property type="evidence" value="ECO:0007669"/>
    <property type="project" value="InterPro"/>
</dbReference>
<dbReference type="InterPro" id="IPR011991">
    <property type="entry name" value="ArsR-like_HTH"/>
</dbReference>
<dbReference type="InterPro" id="IPR036388">
    <property type="entry name" value="WH-like_DNA-bd_sf"/>
</dbReference>
<gene>
    <name evidence="5" type="ORF">H8D24_03540</name>
</gene>
<dbReference type="EMBL" id="JACNFK010000023">
    <property type="protein sequence ID" value="MBC8519466.1"/>
    <property type="molecule type" value="Genomic_DNA"/>
</dbReference>
<reference evidence="5 6" key="1">
    <citation type="submission" date="2020-08" db="EMBL/GenBank/DDBJ databases">
        <title>Bridging the membrane lipid divide: bacteria of the FCB group superphylum have the potential to synthesize archaeal ether lipids.</title>
        <authorList>
            <person name="Villanueva L."/>
            <person name="Von Meijenfeldt F.A.B."/>
            <person name="Westbye A.B."/>
            <person name="Yadav S."/>
            <person name="Hopmans E.C."/>
            <person name="Dutilh B.E."/>
            <person name="Sinninghe Damste J.S."/>
        </authorList>
    </citation>
    <scope>NUCLEOTIDE SEQUENCE [LARGE SCALE GENOMIC DNA]</scope>
    <source>
        <strain evidence="5">NIOZ-UU100</strain>
    </source>
</reference>
<dbReference type="SMART" id="SM00418">
    <property type="entry name" value="HTH_ARSR"/>
    <property type="match status" value="1"/>
</dbReference>
<dbReference type="Pfam" id="PF01022">
    <property type="entry name" value="HTH_5"/>
    <property type="match status" value="1"/>
</dbReference>
<evidence type="ECO:0000256" key="2">
    <source>
        <dbReference type="ARBA" id="ARBA00023125"/>
    </source>
</evidence>
<dbReference type="GO" id="GO:0003677">
    <property type="term" value="F:DNA binding"/>
    <property type="evidence" value="ECO:0007669"/>
    <property type="project" value="UniProtKB-KW"/>
</dbReference>
<sequence>MEDNLDLPSDKGEIQQISSALQAISHPTRLKILCFLGDQEKIVNEILEYAGSTQSNISQHLEVLRNAGVIQSRRVHNKVYCSVQTAEMRPLIAKIKELFCSQQVAAEHGVFSLIQ</sequence>
<evidence type="ECO:0000256" key="1">
    <source>
        <dbReference type="ARBA" id="ARBA00023015"/>
    </source>
</evidence>
<dbReference type="SUPFAM" id="SSF46785">
    <property type="entry name" value="Winged helix' DNA-binding domain"/>
    <property type="match status" value="1"/>
</dbReference>